<dbReference type="Proteomes" id="UP000624703">
    <property type="component" value="Unassembled WGS sequence"/>
</dbReference>
<dbReference type="InterPro" id="IPR017867">
    <property type="entry name" value="Tyr_phospatase_low_mol_wt"/>
</dbReference>
<organism evidence="6 7">
    <name type="scientific">Persicirhabdus sediminis</name>
    <dbReference type="NCBI Taxonomy" id="454144"/>
    <lineage>
        <taxon>Bacteria</taxon>
        <taxon>Pseudomonadati</taxon>
        <taxon>Verrucomicrobiota</taxon>
        <taxon>Verrucomicrobiia</taxon>
        <taxon>Verrucomicrobiales</taxon>
        <taxon>Verrucomicrobiaceae</taxon>
        <taxon>Persicirhabdus</taxon>
    </lineage>
</organism>
<dbReference type="AlphaFoldDB" id="A0A8J7MFG2"/>
<evidence type="ECO:0000313" key="7">
    <source>
        <dbReference type="Proteomes" id="UP000624703"/>
    </source>
</evidence>
<reference evidence="6" key="1">
    <citation type="submission" date="2021-01" db="EMBL/GenBank/DDBJ databases">
        <title>Modified the classification status of verrucomicrobia.</title>
        <authorList>
            <person name="Feng X."/>
        </authorList>
    </citation>
    <scope>NUCLEOTIDE SEQUENCE</scope>
    <source>
        <strain evidence="6">_KCTC 22039</strain>
    </source>
</reference>
<feature type="domain" description="Phosphotyrosine protein phosphatase I" evidence="5">
    <location>
        <begin position="6"/>
        <end position="155"/>
    </location>
</feature>
<evidence type="ECO:0000256" key="3">
    <source>
        <dbReference type="ARBA" id="ARBA00022912"/>
    </source>
</evidence>
<dbReference type="PANTHER" id="PTHR47439:SF1">
    <property type="entry name" value="ACID PHOSPHATASE"/>
    <property type="match status" value="1"/>
</dbReference>
<dbReference type="SMART" id="SM00226">
    <property type="entry name" value="LMWPc"/>
    <property type="match status" value="1"/>
</dbReference>
<evidence type="ECO:0000256" key="4">
    <source>
        <dbReference type="PIRSR" id="PIRSR617867-1"/>
    </source>
</evidence>
<keyword evidence="7" id="KW-1185">Reference proteome</keyword>
<dbReference type="EMBL" id="JAENIM010000041">
    <property type="protein sequence ID" value="MBK1791761.1"/>
    <property type="molecule type" value="Genomic_DNA"/>
</dbReference>
<keyword evidence="2" id="KW-0378">Hydrolase</keyword>
<accession>A0A8J7MFG2</accession>
<feature type="active site" description="Proton donor" evidence="4">
    <location>
        <position position="129"/>
    </location>
</feature>
<dbReference type="GO" id="GO:0004725">
    <property type="term" value="F:protein tyrosine phosphatase activity"/>
    <property type="evidence" value="ECO:0007669"/>
    <property type="project" value="InterPro"/>
</dbReference>
<proteinExistence type="inferred from homology"/>
<sequence length="160" mass="18205">MPRTPFRVLFVCMGNICRSPAGENVFRHFVESKGLQDVIEIDSAGTIGFHTGKLPDARMRKALARRNYPTGGAARQVVRADIQNFDLILTMDDDNLRNVREYVKDDSESAKVKRFVDYCERFEDKEVPDPYYGGNGGFEHVLDLLEDGCESLLEEIQQKL</sequence>
<dbReference type="FunFam" id="3.40.50.2300:FF:000113">
    <property type="entry name" value="Low molecular weight protein-tyrosine-phosphatase"/>
    <property type="match status" value="1"/>
</dbReference>
<dbReference type="InterPro" id="IPR036196">
    <property type="entry name" value="Ptyr_pPase_sf"/>
</dbReference>
<dbReference type="Gene3D" id="3.40.50.2300">
    <property type="match status" value="1"/>
</dbReference>
<evidence type="ECO:0000256" key="1">
    <source>
        <dbReference type="ARBA" id="ARBA00011063"/>
    </source>
</evidence>
<dbReference type="CDD" id="cd16343">
    <property type="entry name" value="LMWPTP"/>
    <property type="match status" value="1"/>
</dbReference>
<evidence type="ECO:0000313" key="6">
    <source>
        <dbReference type="EMBL" id="MBK1791761.1"/>
    </source>
</evidence>
<evidence type="ECO:0000259" key="5">
    <source>
        <dbReference type="SMART" id="SM00226"/>
    </source>
</evidence>
<dbReference type="PRINTS" id="PR00719">
    <property type="entry name" value="LMWPTPASE"/>
</dbReference>
<name>A0A8J7MFG2_9BACT</name>
<protein>
    <submittedName>
        <fullName evidence="6">Low molecular weight phosphotyrosine protein phosphatase</fullName>
    </submittedName>
</protein>
<comment type="similarity">
    <text evidence="1">Belongs to the low molecular weight phosphotyrosine protein phosphatase family.</text>
</comment>
<dbReference type="InterPro" id="IPR052995">
    <property type="entry name" value="LMW-PTP"/>
</dbReference>
<dbReference type="InterPro" id="IPR023485">
    <property type="entry name" value="Ptyr_pPase"/>
</dbReference>
<dbReference type="SUPFAM" id="SSF52788">
    <property type="entry name" value="Phosphotyrosine protein phosphatases I"/>
    <property type="match status" value="1"/>
</dbReference>
<keyword evidence="3" id="KW-0904">Protein phosphatase</keyword>
<gene>
    <name evidence="6" type="ORF">JIN82_11420</name>
</gene>
<dbReference type="Pfam" id="PF01451">
    <property type="entry name" value="LMWPc"/>
    <property type="match status" value="1"/>
</dbReference>
<dbReference type="PANTHER" id="PTHR47439">
    <property type="entry name" value="LOW MOLECULAR WEIGHT PHOSPHOTYROSINE PROTEIN PHOSPHATASE-RELATED"/>
    <property type="match status" value="1"/>
</dbReference>
<feature type="active site" description="Nucleophile" evidence="4">
    <location>
        <position position="12"/>
    </location>
</feature>
<evidence type="ECO:0000256" key="2">
    <source>
        <dbReference type="ARBA" id="ARBA00022801"/>
    </source>
</evidence>
<feature type="active site" evidence="4">
    <location>
        <position position="18"/>
    </location>
</feature>
<comment type="caution">
    <text evidence="6">The sequence shown here is derived from an EMBL/GenBank/DDBJ whole genome shotgun (WGS) entry which is preliminary data.</text>
</comment>